<feature type="compositionally biased region" description="Polar residues" evidence="1">
    <location>
        <begin position="129"/>
        <end position="144"/>
    </location>
</feature>
<feature type="region of interest" description="Disordered" evidence="1">
    <location>
        <begin position="129"/>
        <end position="182"/>
    </location>
</feature>
<gene>
    <name evidence="2" type="ORF">DFL_005972</name>
</gene>
<accession>A0A436ZZ11</accession>
<name>A0A436ZZ11_ARTFL</name>
<dbReference type="OrthoDB" id="5422782at2759"/>
<dbReference type="GeneID" id="93588283"/>
<organism evidence="2 3">
    <name type="scientific">Arthrobotrys flagrans</name>
    <name type="common">Nematode-trapping fungus</name>
    <name type="synonym">Trichothecium flagrans</name>
    <dbReference type="NCBI Taxonomy" id="97331"/>
    <lineage>
        <taxon>Eukaryota</taxon>
        <taxon>Fungi</taxon>
        <taxon>Dikarya</taxon>
        <taxon>Ascomycota</taxon>
        <taxon>Pezizomycotina</taxon>
        <taxon>Orbiliomycetes</taxon>
        <taxon>Orbiliales</taxon>
        <taxon>Orbiliaceae</taxon>
        <taxon>Arthrobotrys</taxon>
    </lineage>
</organism>
<comment type="caution">
    <text evidence="2">The sequence shown here is derived from an EMBL/GenBank/DDBJ whole genome shotgun (WGS) entry which is preliminary data.</text>
</comment>
<dbReference type="Proteomes" id="UP000283090">
    <property type="component" value="Unassembled WGS sequence"/>
</dbReference>
<feature type="region of interest" description="Disordered" evidence="1">
    <location>
        <begin position="49"/>
        <end position="87"/>
    </location>
</feature>
<proteinExistence type="predicted"/>
<sequence>MDSPTNQEHIVSLIRGMKVELDSKTADIAEIKDNLALLKSFILGAATNQAGANKPTEHDTRAKDASEKNLRSSEGSSKSKKLSDTENSIEKVGSMSLSIDNNHLLHGLYTPVSGGDDEITRPRSTGELSITSSHWQMQPQTEAGSDNEFKPPAHHQRQQQQLFSHPDPVGQQPTTKISINGVPRAIPSTTKGSAPFNKPSIPIQPGGLAPPYMMHNRAFGPSVPQNFRSWQGGPQPQQPFAVGSSNLQVPTIGQWQSRRSPGAFGPTTFPPAFGLSAQRHNSRAPGMHPFFKPRMKSCTYCGGPTHFYKQCPQKLADFKGGRLDKQPGPNGGNKYNKPFNSHKGVHPPDRLDKSPSYPIDRQLELIDYMVALNRADDIRKAAQAAVQPGPPCT</sequence>
<evidence type="ECO:0008006" key="4">
    <source>
        <dbReference type="Google" id="ProtNLM"/>
    </source>
</evidence>
<keyword evidence="3" id="KW-1185">Reference proteome</keyword>
<evidence type="ECO:0000313" key="3">
    <source>
        <dbReference type="Proteomes" id="UP000283090"/>
    </source>
</evidence>
<dbReference type="AlphaFoldDB" id="A0A436ZZ11"/>
<evidence type="ECO:0000256" key="1">
    <source>
        <dbReference type="SAM" id="MobiDB-lite"/>
    </source>
</evidence>
<feature type="compositionally biased region" description="Basic and acidic residues" evidence="1">
    <location>
        <begin position="55"/>
        <end position="71"/>
    </location>
</feature>
<reference evidence="2 3" key="1">
    <citation type="submission" date="2019-01" db="EMBL/GenBank/DDBJ databases">
        <title>Intercellular communication is required for trap formation in the nematode-trapping fungus Duddingtonia flagrans.</title>
        <authorList>
            <person name="Youssar L."/>
            <person name="Wernet V."/>
            <person name="Hensel N."/>
            <person name="Hildebrandt H.-G."/>
            <person name="Fischer R."/>
        </authorList>
    </citation>
    <scope>NUCLEOTIDE SEQUENCE [LARGE SCALE GENOMIC DNA]</scope>
    <source>
        <strain evidence="2 3">CBS H-5679</strain>
    </source>
</reference>
<dbReference type="EMBL" id="SAEB01000007">
    <property type="protein sequence ID" value="RVD84210.1"/>
    <property type="molecule type" value="Genomic_DNA"/>
</dbReference>
<feature type="region of interest" description="Disordered" evidence="1">
    <location>
        <begin position="318"/>
        <end position="356"/>
    </location>
</feature>
<dbReference type="VEuPathDB" id="FungiDB:DFL_005972"/>
<protein>
    <recommendedName>
        <fullName evidence="4">CCHC-type domain-containing protein</fullName>
    </recommendedName>
</protein>
<dbReference type="RefSeq" id="XP_067489754.1">
    <property type="nucleotide sequence ID" value="XM_067635311.1"/>
</dbReference>
<evidence type="ECO:0000313" key="2">
    <source>
        <dbReference type="EMBL" id="RVD84210.1"/>
    </source>
</evidence>